<feature type="region of interest" description="Disordered" evidence="1">
    <location>
        <begin position="1"/>
        <end position="22"/>
    </location>
</feature>
<reference evidence="2" key="1">
    <citation type="submission" date="2024-06" db="EMBL/GenBank/DDBJ databases">
        <title>Genome sequence of Vogesella sp. MAHUQ-64.</title>
        <authorList>
            <person name="Huq M.A."/>
        </authorList>
    </citation>
    <scope>NUCLEOTIDE SEQUENCE</scope>
    <source>
        <strain evidence="2">MAHUQ-64</strain>
    </source>
</reference>
<gene>
    <name evidence="2" type="ORF">ABNW52_17785</name>
</gene>
<dbReference type="Proteomes" id="UP001433638">
    <property type="component" value="Unassembled WGS sequence"/>
</dbReference>
<evidence type="ECO:0000313" key="2">
    <source>
        <dbReference type="EMBL" id="MEQ6292467.1"/>
    </source>
</evidence>
<dbReference type="EMBL" id="JBEFLD010000011">
    <property type="protein sequence ID" value="MEQ6292467.1"/>
    <property type="molecule type" value="Genomic_DNA"/>
</dbReference>
<name>A0ABV1M8D6_9NEIS</name>
<organism evidence="2 3">
    <name type="scientific">Vogesella oryzagri</name>
    <dbReference type="NCBI Taxonomy" id="3160864"/>
    <lineage>
        <taxon>Bacteria</taxon>
        <taxon>Pseudomonadati</taxon>
        <taxon>Pseudomonadota</taxon>
        <taxon>Betaproteobacteria</taxon>
        <taxon>Neisseriales</taxon>
        <taxon>Chromobacteriaceae</taxon>
        <taxon>Vogesella</taxon>
    </lineage>
</organism>
<dbReference type="RefSeq" id="WP_349590805.1">
    <property type="nucleotide sequence ID" value="NZ_JBEFLD010000011.1"/>
</dbReference>
<evidence type="ECO:0000256" key="1">
    <source>
        <dbReference type="SAM" id="MobiDB-lite"/>
    </source>
</evidence>
<keyword evidence="3" id="KW-1185">Reference proteome</keyword>
<proteinExistence type="predicted"/>
<protein>
    <submittedName>
        <fullName evidence="2">Uncharacterized protein</fullName>
    </submittedName>
</protein>
<accession>A0ABV1M8D6</accession>
<sequence length="200" mass="21122">MQIGSQIPGSTRGIAGSAQAKTATGHDSFAAAAATTRHDRTPASGSKLLSEQEQAVLLPSRENVGRMAAHAQALLRQKLEQAGISASPAFELLESDPNTGYISVRGERPDVAAIEALINGDDKLSLAIHNVNALASHVPQLEAAAAYTQAWYAAQNDSERMAVFDYYRALMTSLRSDTHMQFGPQGMAFSLNGEAIALAA</sequence>
<comment type="caution">
    <text evidence="2">The sequence shown here is derived from an EMBL/GenBank/DDBJ whole genome shotgun (WGS) entry which is preliminary data.</text>
</comment>
<evidence type="ECO:0000313" key="3">
    <source>
        <dbReference type="Proteomes" id="UP001433638"/>
    </source>
</evidence>